<evidence type="ECO:0000313" key="33">
    <source>
        <dbReference type="RefSeq" id="XP_055883484.1"/>
    </source>
</evidence>
<dbReference type="PANTHER" id="PTHR12871">
    <property type="entry name" value="BETA-1,2-N-ACETYLGLUCOSAMINYLTRANSFERASE II"/>
    <property type="match status" value="1"/>
</dbReference>
<evidence type="ECO:0000313" key="28">
    <source>
        <dbReference type="Proteomes" id="UP001165740"/>
    </source>
</evidence>
<feature type="transmembrane region" description="Helical" evidence="27">
    <location>
        <begin position="12"/>
        <end position="29"/>
    </location>
</feature>
<evidence type="ECO:0000256" key="5">
    <source>
        <dbReference type="ARBA" id="ARBA00012613"/>
    </source>
</evidence>
<keyword evidence="17 24" id="KW-0464">Manganese</keyword>
<dbReference type="SUPFAM" id="SSF53448">
    <property type="entry name" value="Nucleotide-diphospho-sugar transferases"/>
    <property type="match status" value="1"/>
</dbReference>
<feature type="binding site" evidence="23">
    <location>
        <position position="168"/>
    </location>
    <ligand>
        <name>substrate</name>
    </ligand>
</feature>
<comment type="similarity">
    <text evidence="4">Belongs to the glycosyltransferase 16 (GT16) protein family.</text>
</comment>
<dbReference type="OrthoDB" id="6019616at2759"/>
<name>A0A9W3A8H6_BIOGL</name>
<feature type="disulfide bond" evidence="25">
    <location>
        <begin position="392"/>
        <end position="401"/>
    </location>
</feature>
<feature type="disulfide bond" evidence="25">
    <location>
        <begin position="348"/>
        <end position="371"/>
    </location>
</feature>
<evidence type="ECO:0000256" key="14">
    <source>
        <dbReference type="ARBA" id="ARBA00023136"/>
    </source>
</evidence>
<evidence type="ECO:0000256" key="15">
    <source>
        <dbReference type="ARBA" id="ARBA00023157"/>
    </source>
</evidence>
<evidence type="ECO:0000313" key="32">
    <source>
        <dbReference type="RefSeq" id="XP_055883477.1"/>
    </source>
</evidence>
<evidence type="ECO:0000313" key="30">
    <source>
        <dbReference type="RefSeq" id="XP_055883465.1"/>
    </source>
</evidence>
<evidence type="ECO:0000256" key="2">
    <source>
        <dbReference type="ARBA" id="ARBA00004323"/>
    </source>
</evidence>
<feature type="compositionally biased region" description="Polar residues" evidence="26">
    <location>
        <begin position="42"/>
        <end position="63"/>
    </location>
</feature>
<evidence type="ECO:0000313" key="29">
    <source>
        <dbReference type="RefSeq" id="XP_055883457.1"/>
    </source>
</evidence>
<evidence type="ECO:0000256" key="12">
    <source>
        <dbReference type="ARBA" id="ARBA00022989"/>
    </source>
</evidence>
<feature type="disulfide bond" evidence="25">
    <location>
        <begin position="297"/>
        <end position="300"/>
    </location>
</feature>
<evidence type="ECO:0000256" key="27">
    <source>
        <dbReference type="SAM" id="Phobius"/>
    </source>
</evidence>
<feature type="disulfide bond" evidence="25">
    <location>
        <begin position="210"/>
        <end position="224"/>
    </location>
</feature>
<dbReference type="GO" id="GO:0006487">
    <property type="term" value="P:protein N-linked glycosylation"/>
    <property type="evidence" value="ECO:0007669"/>
    <property type="project" value="TreeGrafter"/>
</dbReference>
<evidence type="ECO:0000256" key="26">
    <source>
        <dbReference type="SAM" id="MobiDB-lite"/>
    </source>
</evidence>
<evidence type="ECO:0000256" key="1">
    <source>
        <dbReference type="ARBA" id="ARBA00001936"/>
    </source>
</evidence>
<dbReference type="RefSeq" id="XP_055883465.1">
    <property type="nucleotide sequence ID" value="XM_056027490.1"/>
</dbReference>
<evidence type="ECO:0000256" key="6">
    <source>
        <dbReference type="ARBA" id="ARBA00014817"/>
    </source>
</evidence>
<evidence type="ECO:0000256" key="16">
    <source>
        <dbReference type="ARBA" id="ARBA00023180"/>
    </source>
</evidence>
<evidence type="ECO:0000256" key="8">
    <source>
        <dbReference type="ARBA" id="ARBA00022679"/>
    </source>
</evidence>
<evidence type="ECO:0000313" key="35">
    <source>
        <dbReference type="RefSeq" id="XP_055883494.1"/>
    </source>
</evidence>
<accession>A0A9W3A8H6</accession>
<keyword evidence="10 24" id="KW-0479">Metal-binding</keyword>
<keyword evidence="12 27" id="KW-1133">Transmembrane helix</keyword>
<dbReference type="PANTHER" id="PTHR12871:SF0">
    <property type="entry name" value="ALPHA-1,6-MANNOSYL-GLYCOPROTEIN 2-BETA-N-ACETYLGLUCOSAMINYLTRANSFERASE"/>
    <property type="match status" value="1"/>
</dbReference>
<evidence type="ECO:0000256" key="10">
    <source>
        <dbReference type="ARBA" id="ARBA00022723"/>
    </source>
</evidence>
<comment type="catalytic activity">
    <reaction evidence="22">
        <text>an N(4)-{beta-D-GlcNAc-(1-&gt;2)-alpha-D-Man-(1-&gt;3)-[alpha-D-Man-(1-&gt;6)]-beta-D-Man-(1-&gt;4)-beta-D-GlcNAc-(1-&gt;4)-beta-D-GlcNAc}-L-asparaginyl-[protein] + UDP-N-acetyl-alpha-D-glucosamine = N(4)-{beta-D-GlcNAc-(1-&gt;2)-alpha-D-Man-(1-&gt;3)-[beta-D-GlcNAc-(1-&gt;2)-alpha-D-Man-(1-&gt;6)]-beta-D-Man-(1-&gt;4)-beta-D-GlcNAc-(1-&gt;4)-beta-D-GlcNAc}-L-asparaginyl-[protein] + UDP + H(+)</text>
        <dbReference type="Rhea" id="RHEA:12941"/>
        <dbReference type="Rhea" id="RHEA-COMP:13526"/>
        <dbReference type="Rhea" id="RHEA-COMP:14369"/>
        <dbReference type="ChEBI" id="CHEBI:15378"/>
        <dbReference type="ChEBI" id="CHEBI:57705"/>
        <dbReference type="ChEBI" id="CHEBI:58223"/>
        <dbReference type="ChEBI" id="CHEBI:60615"/>
        <dbReference type="ChEBI" id="CHEBI:60651"/>
        <dbReference type="EC" id="2.4.1.143"/>
    </reaction>
</comment>
<evidence type="ECO:0000256" key="3">
    <source>
        <dbReference type="ARBA" id="ARBA00004922"/>
    </source>
</evidence>
<evidence type="ECO:0000256" key="11">
    <source>
        <dbReference type="ARBA" id="ARBA00022968"/>
    </source>
</evidence>
<keyword evidence="14 27" id="KW-0472">Membrane</keyword>
<dbReference type="InterPro" id="IPR007754">
    <property type="entry name" value="GlcNAc_II"/>
</dbReference>
<keyword evidence="7" id="KW-0328">Glycosyltransferase</keyword>
<dbReference type="GO" id="GO:0000139">
    <property type="term" value="C:Golgi membrane"/>
    <property type="evidence" value="ECO:0007669"/>
    <property type="project" value="UniProtKB-SubCell"/>
</dbReference>
<dbReference type="RefSeq" id="XP_055883457.1">
    <property type="nucleotide sequence ID" value="XM_056027482.1"/>
</dbReference>
<comment type="pathway">
    <text evidence="3">Protein modification; protein glycosylation.</text>
</comment>
<reference evidence="29 30" key="1">
    <citation type="submission" date="2025-04" db="UniProtKB">
        <authorList>
            <consortium name="RefSeq"/>
        </authorList>
    </citation>
    <scope>IDENTIFICATION</scope>
</reference>
<dbReference type="RefSeq" id="XP_055883489.1">
    <property type="nucleotide sequence ID" value="XM_056027514.1"/>
</dbReference>
<dbReference type="GeneID" id="106067274"/>
<evidence type="ECO:0000256" key="22">
    <source>
        <dbReference type="ARBA" id="ARBA00093257"/>
    </source>
</evidence>
<dbReference type="GO" id="GO:0009312">
    <property type="term" value="P:oligosaccharide biosynthetic process"/>
    <property type="evidence" value="ECO:0007669"/>
    <property type="project" value="InterPro"/>
</dbReference>
<evidence type="ECO:0000256" key="4">
    <source>
        <dbReference type="ARBA" id="ARBA00011011"/>
    </source>
</evidence>
<feature type="binding site" evidence="24">
    <location>
        <position position="275"/>
    </location>
    <ligand>
        <name>Mn(2+)</name>
        <dbReference type="ChEBI" id="CHEBI:29035"/>
    </ligand>
</feature>
<evidence type="ECO:0000256" key="25">
    <source>
        <dbReference type="PIRSR" id="PIRSR607754-3"/>
    </source>
</evidence>
<dbReference type="RefSeq" id="XP_055883484.1">
    <property type="nucleotide sequence ID" value="XM_056027509.1"/>
</dbReference>
<dbReference type="Pfam" id="PF05060">
    <property type="entry name" value="MGAT2"/>
    <property type="match status" value="1"/>
</dbReference>
<dbReference type="RefSeq" id="XP_055883470.1">
    <property type="nucleotide sequence ID" value="XM_056027495.1"/>
</dbReference>
<keyword evidence="28" id="KW-1185">Reference proteome</keyword>
<comment type="cofactor">
    <cofactor evidence="1 24">
        <name>Mn(2+)</name>
        <dbReference type="ChEBI" id="CHEBI:29035"/>
    </cofactor>
</comment>
<feature type="binding site" evidence="23">
    <location>
        <begin position="243"/>
        <end position="247"/>
    </location>
    <ligand>
        <name>substrate</name>
    </ligand>
</feature>
<dbReference type="EC" id="2.4.1.143" evidence="5"/>
<evidence type="ECO:0000313" key="36">
    <source>
        <dbReference type="RefSeq" id="XP_055883501.1"/>
    </source>
</evidence>
<sequence length="464" mass="53342">MRLSLRRGLRILLVTAMVGFVLLNLHVLYNTPDSTSSDRSKTTGSLSQNGGTDTHVQYTTGQSSATPKLSLLITPKPANSSSNSTVNAKQRYHRNITVNDTEALKYEIARINAEQYVHNLDKFGLSLGSQSLVIVIQTHDRPEYLKILLDSLRKVKDVEKSLLIVSHDVYSSQLNELIEAIDYCPVMQIFFPFSQQIYSTEFPGQHANDCPRNAKKDEALASKCNNAEHPDKYGHYREAKYCQAKHHWIWKLQHIFEGLHLLKDYEGNVMLLEDDYYLSEDIIFSTHMLRGLKERECPECRMLVLGNYDKNQNYAINGAKVERAFWISSKHNMGMTFNKSVWLEIKKCSDDFCTFDDYNWDWTLQHLSMKCIPDKIKLLVMKASRIFHVGECGMHKKSKNCDPDSVVKQVEARLTENRQHLYPNLVSLAGDSRFKLRDPKPNGGWGDIRDHNLCKQYLNGSRTR</sequence>
<feature type="binding site" evidence="24">
    <location>
        <position position="388"/>
    </location>
    <ligand>
        <name>Mn(2+)</name>
        <dbReference type="ChEBI" id="CHEBI:29035"/>
    </ligand>
</feature>
<evidence type="ECO:0000256" key="24">
    <source>
        <dbReference type="PIRSR" id="PIRSR607754-2"/>
    </source>
</evidence>
<evidence type="ECO:0000256" key="17">
    <source>
        <dbReference type="ARBA" id="ARBA00023211"/>
    </source>
</evidence>
<keyword evidence="15 25" id="KW-1015">Disulfide bond</keyword>
<keyword evidence="8" id="KW-0808">Transferase</keyword>
<dbReference type="RefSeq" id="XP_055883494.1">
    <property type="nucleotide sequence ID" value="XM_056027519.1"/>
</dbReference>
<evidence type="ECO:0000313" key="31">
    <source>
        <dbReference type="RefSeq" id="XP_055883470.1"/>
    </source>
</evidence>
<dbReference type="OMA" id="FWSAEIN"/>
<gene>
    <name evidence="29 30 31 32 33 34 35 36" type="primary">LOC106067274</name>
</gene>
<feature type="region of interest" description="Disordered" evidence="26">
    <location>
        <begin position="32"/>
        <end position="63"/>
    </location>
</feature>
<proteinExistence type="inferred from homology"/>
<keyword evidence="11" id="KW-0735">Signal-anchor</keyword>
<comment type="subcellular location">
    <subcellularLocation>
        <location evidence="2">Golgi apparatus membrane</location>
        <topology evidence="2">Single-pass type II membrane protein</topology>
    </subcellularLocation>
</comment>
<dbReference type="GO" id="GO:0046872">
    <property type="term" value="F:metal ion binding"/>
    <property type="evidence" value="ECO:0007669"/>
    <property type="project" value="UniProtKB-KW"/>
</dbReference>
<dbReference type="RefSeq" id="XP_055883501.1">
    <property type="nucleotide sequence ID" value="XM_056027526.1"/>
</dbReference>
<feature type="disulfide bond" evidence="25">
    <location>
        <begin position="353"/>
        <end position="454"/>
    </location>
</feature>
<keyword evidence="9 27" id="KW-0812">Transmembrane</keyword>
<dbReference type="RefSeq" id="XP_055883477.1">
    <property type="nucleotide sequence ID" value="XM_056027502.1"/>
</dbReference>
<evidence type="ECO:0000256" key="21">
    <source>
        <dbReference type="ARBA" id="ARBA00032915"/>
    </source>
</evidence>
<evidence type="ECO:0000256" key="19">
    <source>
        <dbReference type="ARBA" id="ARBA00031203"/>
    </source>
</evidence>
<evidence type="ECO:0000313" key="34">
    <source>
        <dbReference type="RefSeq" id="XP_055883489.1"/>
    </source>
</evidence>
<organism evidence="28 35">
    <name type="scientific">Biomphalaria glabrata</name>
    <name type="common">Bloodfluke planorb</name>
    <name type="synonym">Freshwater snail</name>
    <dbReference type="NCBI Taxonomy" id="6526"/>
    <lineage>
        <taxon>Eukaryota</taxon>
        <taxon>Metazoa</taxon>
        <taxon>Spiralia</taxon>
        <taxon>Lophotrochozoa</taxon>
        <taxon>Mollusca</taxon>
        <taxon>Gastropoda</taxon>
        <taxon>Heterobranchia</taxon>
        <taxon>Euthyneura</taxon>
        <taxon>Panpulmonata</taxon>
        <taxon>Hygrophila</taxon>
        <taxon>Lymnaeoidea</taxon>
        <taxon>Planorbidae</taxon>
        <taxon>Biomphalaria</taxon>
    </lineage>
</organism>
<evidence type="ECO:0000256" key="13">
    <source>
        <dbReference type="ARBA" id="ARBA00023034"/>
    </source>
</evidence>
<dbReference type="InterPro" id="IPR029044">
    <property type="entry name" value="Nucleotide-diphossugar_trans"/>
</dbReference>
<dbReference type="AlphaFoldDB" id="A0A9W3A8H6"/>
<dbReference type="GO" id="GO:0005795">
    <property type="term" value="C:Golgi stack"/>
    <property type="evidence" value="ECO:0007669"/>
    <property type="project" value="InterPro"/>
</dbReference>
<feature type="binding site" evidence="23">
    <location>
        <begin position="137"/>
        <end position="141"/>
    </location>
    <ligand>
        <name>substrate</name>
    </ligand>
</feature>
<evidence type="ECO:0000256" key="23">
    <source>
        <dbReference type="PIRSR" id="PIRSR607754-1"/>
    </source>
</evidence>
<evidence type="ECO:0000256" key="9">
    <source>
        <dbReference type="ARBA" id="ARBA00022692"/>
    </source>
</evidence>
<dbReference type="Proteomes" id="UP001165740">
    <property type="component" value="Chromosome 1"/>
</dbReference>
<evidence type="ECO:0000256" key="7">
    <source>
        <dbReference type="ARBA" id="ARBA00022676"/>
    </source>
</evidence>
<keyword evidence="16" id="KW-0325">Glycoprotein</keyword>
<evidence type="ECO:0000256" key="18">
    <source>
        <dbReference type="ARBA" id="ARBA00029663"/>
    </source>
</evidence>
<evidence type="ECO:0000256" key="20">
    <source>
        <dbReference type="ARBA" id="ARBA00032552"/>
    </source>
</evidence>
<dbReference type="GO" id="GO:0008455">
    <property type="term" value="F:alpha-1,6-mannosylglycoprotein 2-beta-N-acetylglucosaminyltransferase activity"/>
    <property type="evidence" value="ECO:0007669"/>
    <property type="project" value="UniProtKB-EC"/>
</dbReference>
<dbReference type="Gene3D" id="3.90.550.10">
    <property type="entry name" value="Spore Coat Polysaccharide Biosynthesis Protein SpsA, Chain A"/>
    <property type="match status" value="1"/>
</dbReference>
<protein>
    <recommendedName>
        <fullName evidence="6">Alpha-1,6-mannosyl-glycoprotein 2-beta-N-acetylglucosaminyltransferase</fullName>
        <ecNumber evidence="5">2.4.1.143</ecNumber>
    </recommendedName>
    <alternativeName>
        <fullName evidence="21">Beta-1,2-N-acetylglucosaminyltransferase II</fullName>
    </alternativeName>
    <alternativeName>
        <fullName evidence="20">GlcNAc-T II</fullName>
    </alternativeName>
    <alternativeName>
        <fullName evidence="19">Mannoside acetylglucosaminyltransferase 2</fullName>
    </alternativeName>
    <alternativeName>
        <fullName evidence="18">N-glycosyl-oligosaccharide-glycoprotein N-acetylglucosaminyltransferase II</fullName>
    </alternativeName>
</protein>
<keyword evidence="13" id="KW-0333">Golgi apparatus</keyword>